<dbReference type="GO" id="GO:0008146">
    <property type="term" value="F:sulfotransferase activity"/>
    <property type="evidence" value="ECO:0007669"/>
    <property type="project" value="InterPro"/>
</dbReference>
<evidence type="ECO:0000313" key="5">
    <source>
        <dbReference type="EMBL" id="KAI7748835.1"/>
    </source>
</evidence>
<dbReference type="InterPro" id="IPR027417">
    <property type="entry name" value="P-loop_NTPase"/>
</dbReference>
<gene>
    <name evidence="5" type="ORF">M8C21_024922</name>
</gene>
<dbReference type="Proteomes" id="UP001206925">
    <property type="component" value="Unassembled WGS sequence"/>
</dbReference>
<evidence type="ECO:0000259" key="4">
    <source>
        <dbReference type="Pfam" id="PF00685"/>
    </source>
</evidence>
<dbReference type="Gene3D" id="3.40.50.300">
    <property type="entry name" value="P-loop containing nucleotide triphosphate hydrolases"/>
    <property type="match status" value="1"/>
</dbReference>
<protein>
    <recommendedName>
        <fullName evidence="3">Sulfotransferase</fullName>
        <ecNumber evidence="3">2.8.2.-</ecNumber>
    </recommendedName>
</protein>
<comment type="similarity">
    <text evidence="1 3">Belongs to the sulfotransferase 1 family.</text>
</comment>
<evidence type="ECO:0000256" key="3">
    <source>
        <dbReference type="RuleBase" id="RU361155"/>
    </source>
</evidence>
<organism evidence="5 6">
    <name type="scientific">Ambrosia artemisiifolia</name>
    <name type="common">Common ragweed</name>
    <dbReference type="NCBI Taxonomy" id="4212"/>
    <lineage>
        <taxon>Eukaryota</taxon>
        <taxon>Viridiplantae</taxon>
        <taxon>Streptophyta</taxon>
        <taxon>Embryophyta</taxon>
        <taxon>Tracheophyta</taxon>
        <taxon>Spermatophyta</taxon>
        <taxon>Magnoliopsida</taxon>
        <taxon>eudicotyledons</taxon>
        <taxon>Gunneridae</taxon>
        <taxon>Pentapetalae</taxon>
        <taxon>asterids</taxon>
        <taxon>campanulids</taxon>
        <taxon>Asterales</taxon>
        <taxon>Asteraceae</taxon>
        <taxon>Asteroideae</taxon>
        <taxon>Heliantheae alliance</taxon>
        <taxon>Heliantheae</taxon>
        <taxon>Ambrosia</taxon>
    </lineage>
</organism>
<dbReference type="InterPro" id="IPR000863">
    <property type="entry name" value="Sulfotransferase_dom"/>
</dbReference>
<dbReference type="Pfam" id="PF00685">
    <property type="entry name" value="Sulfotransfer_1"/>
    <property type="match status" value="1"/>
</dbReference>
<dbReference type="EC" id="2.8.2.-" evidence="3"/>
<proteinExistence type="inferred from homology"/>
<name>A0AAD5CYR9_AMBAR</name>
<dbReference type="PANTHER" id="PTHR11783">
    <property type="entry name" value="SULFOTRANSFERASE SULT"/>
    <property type="match status" value="1"/>
</dbReference>
<keyword evidence="2 3" id="KW-0808">Transferase</keyword>
<feature type="domain" description="Sulfotransferase" evidence="4">
    <location>
        <begin position="62"/>
        <end position="315"/>
    </location>
</feature>
<keyword evidence="6" id="KW-1185">Reference proteome</keyword>
<comment type="caution">
    <text evidence="5">The sequence shown here is derived from an EMBL/GenBank/DDBJ whole genome shotgun (WGS) entry which is preliminary data.</text>
</comment>
<evidence type="ECO:0000256" key="2">
    <source>
        <dbReference type="ARBA" id="ARBA00022679"/>
    </source>
</evidence>
<dbReference type="EMBL" id="JAMZMK010006453">
    <property type="protein sequence ID" value="KAI7748835.1"/>
    <property type="molecule type" value="Genomic_DNA"/>
</dbReference>
<dbReference type="AlphaFoldDB" id="A0AAD5CYR9"/>
<accession>A0AAD5CYR9</accession>
<reference evidence="5" key="1">
    <citation type="submission" date="2022-06" db="EMBL/GenBank/DDBJ databases">
        <title>Uncovering the hologenomic basis of an extraordinary plant invasion.</title>
        <authorList>
            <person name="Bieker V.C."/>
            <person name="Martin M.D."/>
            <person name="Gilbert T."/>
            <person name="Hodgins K."/>
            <person name="Battlay P."/>
            <person name="Petersen B."/>
            <person name="Wilson J."/>
        </authorList>
    </citation>
    <scope>NUCLEOTIDE SEQUENCE</scope>
    <source>
        <strain evidence="5">AA19_3_7</strain>
        <tissue evidence="5">Leaf</tissue>
    </source>
</reference>
<dbReference type="SUPFAM" id="SSF52540">
    <property type="entry name" value="P-loop containing nucleoside triphosphate hydrolases"/>
    <property type="match status" value="1"/>
</dbReference>
<evidence type="ECO:0000313" key="6">
    <source>
        <dbReference type="Proteomes" id="UP001206925"/>
    </source>
</evidence>
<evidence type="ECO:0000256" key="1">
    <source>
        <dbReference type="ARBA" id="ARBA00005771"/>
    </source>
</evidence>
<sequence length="321" mass="37421">METTKTQLGSARDIEEMIKTCPQHSCSWLKGKSTLFKYQDFWSHEVIIKKVVSAQQSFKARPTDVFLCSYPKSGTTWLKALVFAIVTREKFDESSNPLLTNLPHNFIPFLEIQPEQVVASQENSSFAHVATHLPYNSLPKSILASNCKMVYVYRNVKDVIVSYYHFMREVFKLPMEDAPFEEAFDEFYHGISGYGPYWDHILGYWKESKERPEIILFLKYEDLKKEPTINVKKLAEFIGYPFTIEEEKAGVIESIIKLCSFENLSNLEVNKNGYANEMIENRLFFRKAKDEDWKNYFTDEMIEKIDNLIYEKLGAIGLVLK</sequence>